<name>A0A432WF19_9GAMM</name>
<sequence length="228" mass="25531">MVFFTRLLVAVLSCIVLPFAAAEEPSTEVTLLGQEIEVRQILSSEWMGTYGTDGYEDVSAYGIRKLAQDTLWMPAATLQTFTRHALLNQFATDIQSAPTLTDNERTYVLHLYSQADTRTDNEQLTGFSLVTENSENGQLNMHTYQRVDERFVRQTEFSDEVRGALDCESAALMALTFSMPGTSNGSGDKQVKVVTLGRTIDEYDSIESETQYLQDLQQRSQQLLQAGD</sequence>
<evidence type="ECO:0008006" key="4">
    <source>
        <dbReference type="Google" id="ProtNLM"/>
    </source>
</evidence>
<protein>
    <recommendedName>
        <fullName evidence="4">DUF3313 domain-containing protein</fullName>
    </recommendedName>
</protein>
<reference evidence="2 3" key="1">
    <citation type="journal article" date="2011" name="Front. Microbiol.">
        <title>Genomic signatures of strain selection and enhancement in Bacillus atrophaeus var. globigii, a historical biowarfare simulant.</title>
        <authorList>
            <person name="Gibbons H.S."/>
            <person name="Broomall S.M."/>
            <person name="McNew L.A."/>
            <person name="Daligault H."/>
            <person name="Chapman C."/>
            <person name="Bruce D."/>
            <person name="Karavis M."/>
            <person name="Krepps M."/>
            <person name="McGregor P.A."/>
            <person name="Hong C."/>
            <person name="Park K.H."/>
            <person name="Akmal A."/>
            <person name="Feldman A."/>
            <person name="Lin J.S."/>
            <person name="Chang W.E."/>
            <person name="Higgs B.W."/>
            <person name="Demirev P."/>
            <person name="Lindquist J."/>
            <person name="Liem A."/>
            <person name="Fochler E."/>
            <person name="Read T.D."/>
            <person name="Tapia R."/>
            <person name="Johnson S."/>
            <person name="Bishop-Lilly K.A."/>
            <person name="Detter C."/>
            <person name="Han C."/>
            <person name="Sozhamannan S."/>
            <person name="Rosenzweig C.N."/>
            <person name="Skowronski E.W."/>
        </authorList>
    </citation>
    <scope>NUCLEOTIDE SEQUENCE [LARGE SCALE GENOMIC DNA]</scope>
    <source>
        <strain evidence="2 3">Y4G10-17</strain>
    </source>
</reference>
<evidence type="ECO:0000256" key="1">
    <source>
        <dbReference type="SAM" id="SignalP"/>
    </source>
</evidence>
<evidence type="ECO:0000313" key="3">
    <source>
        <dbReference type="Proteomes" id="UP000287823"/>
    </source>
</evidence>
<comment type="caution">
    <text evidence="2">The sequence shown here is derived from an EMBL/GenBank/DDBJ whole genome shotgun (WGS) entry which is preliminary data.</text>
</comment>
<keyword evidence="1" id="KW-0732">Signal</keyword>
<feature type="signal peptide" evidence="1">
    <location>
        <begin position="1"/>
        <end position="22"/>
    </location>
</feature>
<dbReference type="EMBL" id="PIPO01000004">
    <property type="protein sequence ID" value="RUO32354.1"/>
    <property type="molecule type" value="Genomic_DNA"/>
</dbReference>
<gene>
    <name evidence="2" type="ORF">CWE14_09390</name>
</gene>
<accession>A0A432WF19</accession>
<organism evidence="2 3">
    <name type="scientific">Aliidiomarina soli</name>
    <dbReference type="NCBI Taxonomy" id="1928574"/>
    <lineage>
        <taxon>Bacteria</taxon>
        <taxon>Pseudomonadati</taxon>
        <taxon>Pseudomonadota</taxon>
        <taxon>Gammaproteobacteria</taxon>
        <taxon>Alteromonadales</taxon>
        <taxon>Idiomarinaceae</taxon>
        <taxon>Aliidiomarina</taxon>
    </lineage>
</organism>
<dbReference type="AlphaFoldDB" id="A0A432WF19"/>
<dbReference type="RefSeq" id="WP_126799142.1">
    <property type="nucleotide sequence ID" value="NZ_PIPO01000004.1"/>
</dbReference>
<keyword evidence="3" id="KW-1185">Reference proteome</keyword>
<proteinExistence type="predicted"/>
<dbReference type="Proteomes" id="UP000287823">
    <property type="component" value="Unassembled WGS sequence"/>
</dbReference>
<evidence type="ECO:0000313" key="2">
    <source>
        <dbReference type="EMBL" id="RUO32354.1"/>
    </source>
</evidence>
<feature type="chain" id="PRO_5019588205" description="DUF3313 domain-containing protein" evidence="1">
    <location>
        <begin position="23"/>
        <end position="228"/>
    </location>
</feature>